<comment type="cofactor">
    <cofactor evidence="1">
        <name>Ca(2+)</name>
        <dbReference type="ChEBI" id="CHEBI:29108"/>
    </cofactor>
</comment>
<dbReference type="SUPFAM" id="SSF53649">
    <property type="entry name" value="Alkaline phosphatase-like"/>
    <property type="match status" value="1"/>
</dbReference>
<feature type="region of interest" description="Disordered" evidence="7">
    <location>
        <begin position="688"/>
        <end position="718"/>
    </location>
</feature>
<organism evidence="10 11">
    <name type="scientific">Thalassobacterium maritimum</name>
    <dbReference type="NCBI Taxonomy" id="3041265"/>
    <lineage>
        <taxon>Bacteria</taxon>
        <taxon>Pseudomonadati</taxon>
        <taxon>Verrucomicrobiota</taxon>
        <taxon>Opitutia</taxon>
        <taxon>Puniceicoccales</taxon>
        <taxon>Coraliomargaritaceae</taxon>
        <taxon>Thalassobacterium</taxon>
    </lineage>
</organism>
<feature type="signal peptide" evidence="8">
    <location>
        <begin position="1"/>
        <end position="25"/>
    </location>
</feature>
<dbReference type="InterPro" id="IPR005084">
    <property type="entry name" value="CBM6"/>
</dbReference>
<keyword evidence="11" id="KW-1185">Reference proteome</keyword>
<dbReference type="Pfam" id="PF03422">
    <property type="entry name" value="CBM_6"/>
    <property type="match status" value="1"/>
</dbReference>
<dbReference type="PANTHER" id="PTHR45953">
    <property type="entry name" value="IDURONATE 2-SULFATASE"/>
    <property type="match status" value="1"/>
</dbReference>
<dbReference type="SMART" id="SM00606">
    <property type="entry name" value="CBD_IV"/>
    <property type="match status" value="1"/>
</dbReference>
<dbReference type="InterPro" id="IPR008979">
    <property type="entry name" value="Galactose-bd-like_sf"/>
</dbReference>
<protein>
    <submittedName>
        <fullName evidence="10">Sulfatase-like hydrolase/transferase</fullName>
    </submittedName>
</protein>
<gene>
    <name evidence="10" type="ORF">QEH52_07315</name>
</gene>
<dbReference type="Proteomes" id="UP001225316">
    <property type="component" value="Unassembled WGS sequence"/>
</dbReference>
<dbReference type="PROSITE" id="PS00523">
    <property type="entry name" value="SULFATASE_1"/>
    <property type="match status" value="1"/>
</dbReference>
<dbReference type="InterPro" id="IPR035874">
    <property type="entry name" value="IDS"/>
</dbReference>
<evidence type="ECO:0000313" key="10">
    <source>
        <dbReference type="EMBL" id="MDQ8207311.1"/>
    </source>
</evidence>
<feature type="domain" description="CBM6" evidence="9">
    <location>
        <begin position="524"/>
        <end position="671"/>
    </location>
</feature>
<dbReference type="Pfam" id="PF00884">
    <property type="entry name" value="Sulfatase"/>
    <property type="match status" value="1"/>
</dbReference>
<sequence>MRSTSITRLSAVTLLCLLLKLTALAETPNVLLIVSDDLNGNMGAFGHPLVQTPQLDSLAAQSLRFERAYCQWPVCGPSRASFLTGLYPDQNGVKDLKTSVRDILPQVVTLPQYFKNHGYQSARVGKLYHMNNPNGIGQNGEDDAQSWDERFNPAGVDNSSEVRNEIKILNRNGSAWQSGGWTSTGARLSYLAAEGTTSDGVDKGDPLTHTDGMVATKAISLIDDYTQNAQPFFLAVGFFKPHTPFVAPKSFFDLYDPDDIVVPTVPADYYSTLPAAAVATLRERSYENGLDATLARQTIHAYYATISFMDAQVGRVLAALDDPNGDGDHSDSIRDNTIVVFLSDHGYHMGEHDKYQKTTLFEDATRAPLMISAPGMATAGQSTQSLAEFVDLYKTLAELAGLPEPENASGISLNPILNDATSELRDSALTQQDDNYTLRTERYRYTRWQGGGADNIELYDHLSDPQELNNLAYSDPTGHATLIADLDAALTQRIAEAQATMHINLFPGTVDSRAYGGIPHLIPGRIEAENYDEGGELTAYHDVSSGNNLSATDYRDDDVDIALCSDTGGGYNIGGFDGGEWLAYSVDVTAGVYDLHFRLASNNSSHLASIEAYLEGQLLGKVVAPATGGWQNWQTVTLSNVEVQPGGTGRKLVLRCSGSGEKFNLNWVEFALQSTRFDLWQTQFDNWVSASPTPNEDDDGDSSSNGIEYAFNSDPTSPQSAPLLELQVVTSPSAGQISFKRQKYDTSLSYTPKWSVNLNQWHSTGFNVESVTDLGTIEEVCYQKQSEIGHDQLFLKVEVSGL</sequence>
<evidence type="ECO:0000256" key="4">
    <source>
        <dbReference type="ARBA" id="ARBA00022729"/>
    </source>
</evidence>
<comment type="similarity">
    <text evidence="2">Belongs to the sulfatase family.</text>
</comment>
<keyword evidence="4 8" id="KW-0732">Signal</keyword>
<comment type="caution">
    <text evidence="10">The sequence shown here is derived from an EMBL/GenBank/DDBJ whole genome shotgun (WGS) entry which is preliminary data.</text>
</comment>
<keyword evidence="3" id="KW-0479">Metal-binding</keyword>
<dbReference type="PROSITE" id="PS00149">
    <property type="entry name" value="SULFATASE_2"/>
    <property type="match status" value="1"/>
</dbReference>
<name>A0ABU1AT25_9BACT</name>
<dbReference type="InterPro" id="IPR024607">
    <property type="entry name" value="Sulfatase_CS"/>
</dbReference>
<reference evidence="10 11" key="1">
    <citation type="submission" date="2023-04" db="EMBL/GenBank/DDBJ databases">
        <title>A novel bacteria isolated from coastal sediment.</title>
        <authorList>
            <person name="Liu X.-J."/>
            <person name="Du Z.-J."/>
        </authorList>
    </citation>
    <scope>NUCLEOTIDE SEQUENCE [LARGE SCALE GENOMIC DNA]</scope>
    <source>
        <strain evidence="10 11">SDUM461003</strain>
    </source>
</reference>
<feature type="chain" id="PRO_5047375181" evidence="8">
    <location>
        <begin position="26"/>
        <end position="802"/>
    </location>
</feature>
<dbReference type="InterPro" id="IPR017850">
    <property type="entry name" value="Alkaline_phosphatase_core_sf"/>
</dbReference>
<dbReference type="RefSeq" id="WP_308949445.1">
    <property type="nucleotide sequence ID" value="NZ_JARXHW010000012.1"/>
</dbReference>
<dbReference type="PROSITE" id="PS51175">
    <property type="entry name" value="CBM6"/>
    <property type="match status" value="1"/>
</dbReference>
<evidence type="ECO:0000256" key="8">
    <source>
        <dbReference type="SAM" id="SignalP"/>
    </source>
</evidence>
<evidence type="ECO:0000256" key="3">
    <source>
        <dbReference type="ARBA" id="ARBA00022723"/>
    </source>
</evidence>
<dbReference type="PANTHER" id="PTHR45953:SF1">
    <property type="entry name" value="IDURONATE 2-SULFATASE"/>
    <property type="match status" value="1"/>
</dbReference>
<keyword evidence="5" id="KW-0378">Hydrolase</keyword>
<evidence type="ECO:0000256" key="6">
    <source>
        <dbReference type="ARBA" id="ARBA00022837"/>
    </source>
</evidence>
<dbReference type="Gene3D" id="2.60.120.260">
    <property type="entry name" value="Galactose-binding domain-like"/>
    <property type="match status" value="1"/>
</dbReference>
<dbReference type="CDD" id="cd04080">
    <property type="entry name" value="CBM6_cellulase-like"/>
    <property type="match status" value="1"/>
</dbReference>
<accession>A0ABU1AT25</accession>
<proteinExistence type="inferred from homology"/>
<evidence type="ECO:0000313" key="11">
    <source>
        <dbReference type="Proteomes" id="UP001225316"/>
    </source>
</evidence>
<evidence type="ECO:0000259" key="9">
    <source>
        <dbReference type="PROSITE" id="PS51175"/>
    </source>
</evidence>
<evidence type="ECO:0000256" key="7">
    <source>
        <dbReference type="SAM" id="MobiDB-lite"/>
    </source>
</evidence>
<dbReference type="SUPFAM" id="SSF49785">
    <property type="entry name" value="Galactose-binding domain-like"/>
    <property type="match status" value="1"/>
</dbReference>
<evidence type="ECO:0000256" key="2">
    <source>
        <dbReference type="ARBA" id="ARBA00008779"/>
    </source>
</evidence>
<evidence type="ECO:0000256" key="5">
    <source>
        <dbReference type="ARBA" id="ARBA00022801"/>
    </source>
</evidence>
<dbReference type="InterPro" id="IPR000917">
    <property type="entry name" value="Sulfatase_N"/>
</dbReference>
<evidence type="ECO:0000256" key="1">
    <source>
        <dbReference type="ARBA" id="ARBA00001913"/>
    </source>
</evidence>
<dbReference type="EMBL" id="JARXHW010000012">
    <property type="protein sequence ID" value="MDQ8207311.1"/>
    <property type="molecule type" value="Genomic_DNA"/>
</dbReference>
<dbReference type="InterPro" id="IPR006584">
    <property type="entry name" value="Cellulose-bd_IV"/>
</dbReference>
<dbReference type="CDD" id="cd16030">
    <property type="entry name" value="iduronate-2-sulfatase"/>
    <property type="match status" value="1"/>
</dbReference>
<keyword evidence="6" id="KW-0106">Calcium</keyword>
<dbReference type="Gene3D" id="3.40.720.10">
    <property type="entry name" value="Alkaline Phosphatase, subunit A"/>
    <property type="match status" value="1"/>
</dbReference>